<dbReference type="Pfam" id="PF13508">
    <property type="entry name" value="Acetyltransf_7"/>
    <property type="match status" value="1"/>
</dbReference>
<evidence type="ECO:0000313" key="2">
    <source>
        <dbReference type="EMBL" id="TNC66299.1"/>
    </source>
</evidence>
<dbReference type="EMBL" id="VDFV01000034">
    <property type="protein sequence ID" value="TNC66299.1"/>
    <property type="molecule type" value="Genomic_DNA"/>
</dbReference>
<feature type="domain" description="N-acetyltransferase" evidence="1">
    <location>
        <begin position="3"/>
        <end position="188"/>
    </location>
</feature>
<dbReference type="GO" id="GO:0016747">
    <property type="term" value="F:acyltransferase activity, transferring groups other than amino-acyl groups"/>
    <property type="evidence" value="ECO:0007669"/>
    <property type="project" value="InterPro"/>
</dbReference>
<dbReference type="Proteomes" id="UP000305709">
    <property type="component" value="Unassembled WGS sequence"/>
</dbReference>
<dbReference type="PROSITE" id="PS51186">
    <property type="entry name" value="GNAT"/>
    <property type="match status" value="1"/>
</dbReference>
<protein>
    <submittedName>
        <fullName evidence="2">GNAT family N-acetyltransferase</fullName>
    </submittedName>
</protein>
<accession>A0A5C4N8W3</accession>
<evidence type="ECO:0000259" key="1">
    <source>
        <dbReference type="PROSITE" id="PS51186"/>
    </source>
</evidence>
<dbReference type="InterPro" id="IPR000182">
    <property type="entry name" value="GNAT_dom"/>
</dbReference>
<name>A0A5C4N8W3_9RHOB</name>
<gene>
    <name evidence="2" type="ORF">FHG71_16955</name>
</gene>
<keyword evidence="3" id="KW-1185">Reference proteome</keyword>
<organism evidence="2 3">
    <name type="scientific">Rubellimicrobium roseum</name>
    <dbReference type="NCBI Taxonomy" id="687525"/>
    <lineage>
        <taxon>Bacteria</taxon>
        <taxon>Pseudomonadati</taxon>
        <taxon>Pseudomonadota</taxon>
        <taxon>Alphaproteobacteria</taxon>
        <taxon>Rhodobacterales</taxon>
        <taxon>Roseobacteraceae</taxon>
        <taxon>Rubellimicrobium</taxon>
    </lineage>
</organism>
<dbReference type="CDD" id="cd04301">
    <property type="entry name" value="NAT_SF"/>
    <property type="match status" value="1"/>
</dbReference>
<dbReference type="SUPFAM" id="SSF55729">
    <property type="entry name" value="Acyl-CoA N-acyltransferases (Nat)"/>
    <property type="match status" value="1"/>
</dbReference>
<dbReference type="AlphaFoldDB" id="A0A5C4N8W3"/>
<sequence length="189" mass="21339">MDLQLRPAQIEDAPFLVPMVNEADGGMPFHIWSSLALPGADPWEVGLRRVQSDDTPVSWRMAWIAEIWNERVGAVIVHQLAETPEQLEATIMSPLWVPFVELELQASDSAYIKTLTVAEGFRGQGIGTRLLRFAERFRGPEGMSTIVADHDRRSLSFFGRNGFVEAARRPMVKDGWQTPGTEWILLRRP</sequence>
<dbReference type="RefSeq" id="WP_139082886.1">
    <property type="nucleotide sequence ID" value="NZ_VDFV01000034.1"/>
</dbReference>
<evidence type="ECO:0000313" key="3">
    <source>
        <dbReference type="Proteomes" id="UP000305709"/>
    </source>
</evidence>
<comment type="caution">
    <text evidence="2">The sequence shown here is derived from an EMBL/GenBank/DDBJ whole genome shotgun (WGS) entry which is preliminary data.</text>
</comment>
<keyword evidence="2" id="KW-0808">Transferase</keyword>
<proteinExistence type="predicted"/>
<reference evidence="2 3" key="1">
    <citation type="submission" date="2019-06" db="EMBL/GenBank/DDBJ databases">
        <authorList>
            <person name="Jiang L."/>
        </authorList>
    </citation>
    <scope>NUCLEOTIDE SEQUENCE [LARGE SCALE GENOMIC DNA]</scope>
    <source>
        <strain evidence="2 3">YIM 48858</strain>
    </source>
</reference>
<dbReference type="Gene3D" id="3.40.630.30">
    <property type="match status" value="1"/>
</dbReference>
<dbReference type="OrthoDB" id="9788924at2"/>
<dbReference type="InterPro" id="IPR016181">
    <property type="entry name" value="Acyl_CoA_acyltransferase"/>
</dbReference>